<proteinExistence type="predicted"/>
<sequence length="198" mass="22652">MERLEQPVISLVVGTRATLTWDMPSARSVVLIRWRHRCCGKSSLSAPACLYHLSRLDGDKAIRNSECVVKRSPKKDNIIERSGGLMRNFTMTPTEALIVQFFVMNLITCEEHFWKKRATQDLPPHSHSPSSEFSAVESGEGKIRSVNFFTRKLISCEYSSVKYIWNEAPTAVRSITVKKICLFLRPNDYGFLPEYFCL</sequence>
<comment type="caution">
    <text evidence="1">The sequence shown here is derived from an EMBL/GenBank/DDBJ whole genome shotgun (WGS) entry which is preliminary data.</text>
</comment>
<dbReference type="Proteomes" id="UP000050525">
    <property type="component" value="Unassembled WGS sequence"/>
</dbReference>
<evidence type="ECO:0000313" key="1">
    <source>
        <dbReference type="EMBL" id="KYO33542.1"/>
    </source>
</evidence>
<accession>A0A151N9N7</accession>
<dbReference type="AlphaFoldDB" id="A0A151N9N7"/>
<name>A0A151N9N7_ALLMI</name>
<gene>
    <name evidence="1" type="ORF">Y1Q_0008721</name>
</gene>
<organism evidence="1 2">
    <name type="scientific">Alligator mississippiensis</name>
    <name type="common">American alligator</name>
    <dbReference type="NCBI Taxonomy" id="8496"/>
    <lineage>
        <taxon>Eukaryota</taxon>
        <taxon>Metazoa</taxon>
        <taxon>Chordata</taxon>
        <taxon>Craniata</taxon>
        <taxon>Vertebrata</taxon>
        <taxon>Euteleostomi</taxon>
        <taxon>Archelosauria</taxon>
        <taxon>Archosauria</taxon>
        <taxon>Crocodylia</taxon>
        <taxon>Alligatoridae</taxon>
        <taxon>Alligatorinae</taxon>
        <taxon>Alligator</taxon>
    </lineage>
</organism>
<evidence type="ECO:0000313" key="2">
    <source>
        <dbReference type="Proteomes" id="UP000050525"/>
    </source>
</evidence>
<protein>
    <submittedName>
        <fullName evidence="1">Uncharacterized protein</fullName>
    </submittedName>
</protein>
<dbReference type="EMBL" id="AKHW03003682">
    <property type="protein sequence ID" value="KYO33542.1"/>
    <property type="molecule type" value="Genomic_DNA"/>
</dbReference>
<reference evidence="1 2" key="1">
    <citation type="journal article" date="2012" name="Genome Biol.">
        <title>Sequencing three crocodilian genomes to illuminate the evolution of archosaurs and amniotes.</title>
        <authorList>
            <person name="St John J.A."/>
            <person name="Braun E.L."/>
            <person name="Isberg S.R."/>
            <person name="Miles L.G."/>
            <person name="Chong A.Y."/>
            <person name="Gongora J."/>
            <person name="Dalzell P."/>
            <person name="Moran C."/>
            <person name="Bed'hom B."/>
            <person name="Abzhanov A."/>
            <person name="Burgess S.C."/>
            <person name="Cooksey A.M."/>
            <person name="Castoe T.A."/>
            <person name="Crawford N.G."/>
            <person name="Densmore L.D."/>
            <person name="Drew J.C."/>
            <person name="Edwards S.V."/>
            <person name="Faircloth B.C."/>
            <person name="Fujita M.K."/>
            <person name="Greenwold M.J."/>
            <person name="Hoffmann F.G."/>
            <person name="Howard J.M."/>
            <person name="Iguchi T."/>
            <person name="Janes D.E."/>
            <person name="Khan S.Y."/>
            <person name="Kohno S."/>
            <person name="de Koning A.J."/>
            <person name="Lance S.L."/>
            <person name="McCarthy F.M."/>
            <person name="McCormack J.E."/>
            <person name="Merchant M.E."/>
            <person name="Peterson D.G."/>
            <person name="Pollock D.D."/>
            <person name="Pourmand N."/>
            <person name="Raney B.J."/>
            <person name="Roessler K.A."/>
            <person name="Sanford J.R."/>
            <person name="Sawyer R.H."/>
            <person name="Schmidt C.J."/>
            <person name="Triplett E.W."/>
            <person name="Tuberville T.D."/>
            <person name="Venegas-Anaya M."/>
            <person name="Howard J.T."/>
            <person name="Jarvis E.D."/>
            <person name="Guillette L.J.Jr."/>
            <person name="Glenn T.C."/>
            <person name="Green R.E."/>
            <person name="Ray D.A."/>
        </authorList>
    </citation>
    <scope>NUCLEOTIDE SEQUENCE [LARGE SCALE GENOMIC DNA]</scope>
    <source>
        <strain evidence="1">KSC_2009_1</strain>
    </source>
</reference>
<keyword evidence="2" id="KW-1185">Reference proteome</keyword>